<feature type="domain" description="N-acetyltransferase" evidence="1">
    <location>
        <begin position="27"/>
        <end position="101"/>
    </location>
</feature>
<dbReference type="Pfam" id="PF00583">
    <property type="entry name" value="Acetyltransf_1"/>
    <property type="match status" value="1"/>
</dbReference>
<keyword evidence="3" id="KW-1185">Reference proteome</keyword>
<dbReference type="InterPro" id="IPR000182">
    <property type="entry name" value="GNAT_dom"/>
</dbReference>
<dbReference type="GO" id="GO:0016747">
    <property type="term" value="F:acyltransferase activity, transferring groups other than amino-acyl groups"/>
    <property type="evidence" value="ECO:0007669"/>
    <property type="project" value="InterPro"/>
</dbReference>
<protein>
    <submittedName>
        <fullName evidence="2">N-acetyltransferase</fullName>
    </submittedName>
</protein>
<dbReference type="InterPro" id="IPR016181">
    <property type="entry name" value="Acyl_CoA_acyltransferase"/>
</dbReference>
<name>A0A4V6PFQ3_9BACT</name>
<gene>
    <name evidence="2" type="ORF">E0F88_21625</name>
</gene>
<comment type="caution">
    <text evidence="2">The sequence shown here is derived from an EMBL/GenBank/DDBJ whole genome shotgun (WGS) entry which is preliminary data.</text>
</comment>
<evidence type="ECO:0000313" key="3">
    <source>
        <dbReference type="Proteomes" id="UP000294850"/>
    </source>
</evidence>
<proteinExistence type="predicted"/>
<dbReference type="AlphaFoldDB" id="A0A4V6PFQ3"/>
<dbReference type="SUPFAM" id="SSF55729">
    <property type="entry name" value="Acyl-CoA N-acyltransferases (Nat)"/>
    <property type="match status" value="1"/>
</dbReference>
<evidence type="ECO:0000259" key="1">
    <source>
        <dbReference type="Pfam" id="PF00583"/>
    </source>
</evidence>
<dbReference type="Proteomes" id="UP000294850">
    <property type="component" value="Unassembled WGS sequence"/>
</dbReference>
<keyword evidence="2" id="KW-0808">Transferase</keyword>
<dbReference type="RefSeq" id="WP_131960376.1">
    <property type="nucleotide sequence ID" value="NZ_SMFL01000009.1"/>
</dbReference>
<organism evidence="2 3">
    <name type="scientific">Dyadobacter psychrotolerans</name>
    <dbReference type="NCBI Taxonomy" id="2541721"/>
    <lineage>
        <taxon>Bacteria</taxon>
        <taxon>Pseudomonadati</taxon>
        <taxon>Bacteroidota</taxon>
        <taxon>Cytophagia</taxon>
        <taxon>Cytophagales</taxon>
        <taxon>Spirosomataceae</taxon>
        <taxon>Dyadobacter</taxon>
    </lineage>
</organism>
<accession>A0A4V6PFQ3</accession>
<sequence length="104" mass="12334">MDLKFINATIQDTESLLVTVNKFYEYLAEEKNEPFDFKKSSSKNRRYIKKFLLQDNRNYIVCTRGEAVLGYSFISIEKGNLHLAYINEFFVIPDERRKGIGYLY</sequence>
<dbReference type="Gene3D" id="3.40.630.30">
    <property type="match status" value="1"/>
</dbReference>
<evidence type="ECO:0000313" key="2">
    <source>
        <dbReference type="EMBL" id="TDE12308.1"/>
    </source>
</evidence>
<dbReference type="CDD" id="cd04301">
    <property type="entry name" value="NAT_SF"/>
    <property type="match status" value="1"/>
</dbReference>
<reference evidence="2 3" key="1">
    <citation type="submission" date="2019-03" db="EMBL/GenBank/DDBJ databases">
        <title>Dyadobacter AR-3-6 sp. nov., isolated from arctic soil.</title>
        <authorList>
            <person name="Chaudhary D.K."/>
        </authorList>
    </citation>
    <scope>NUCLEOTIDE SEQUENCE [LARGE SCALE GENOMIC DNA]</scope>
    <source>
        <strain evidence="2 3">AR-3-6</strain>
    </source>
</reference>
<dbReference type="EMBL" id="SMFL01000009">
    <property type="protein sequence ID" value="TDE12308.1"/>
    <property type="molecule type" value="Genomic_DNA"/>
</dbReference>